<dbReference type="EMBL" id="JACJIA010000001">
    <property type="protein sequence ID" value="MBA8948642.1"/>
    <property type="molecule type" value="Genomic_DNA"/>
</dbReference>
<feature type="domain" description="DUF5710" evidence="1">
    <location>
        <begin position="5"/>
        <end position="47"/>
    </location>
</feature>
<comment type="caution">
    <text evidence="2">The sequence shown here is derived from an EMBL/GenBank/DDBJ whole genome shotgun (WGS) entry which is preliminary data.</text>
</comment>
<protein>
    <recommendedName>
        <fullName evidence="1">DUF5710 domain-containing protein</fullName>
    </recommendedName>
</protein>
<evidence type="ECO:0000313" key="2">
    <source>
        <dbReference type="EMBL" id="MBA8948642.1"/>
    </source>
</evidence>
<gene>
    <name evidence="2" type="ORF">HNR61_000240</name>
</gene>
<evidence type="ECO:0000313" key="3">
    <source>
        <dbReference type="Proteomes" id="UP000572680"/>
    </source>
</evidence>
<dbReference type="Pfam" id="PF18974">
    <property type="entry name" value="DUF5710"/>
    <property type="match status" value="1"/>
</dbReference>
<dbReference type="InterPro" id="IPR043764">
    <property type="entry name" value="DUF5710"/>
</dbReference>
<name>A0A7W3QIV4_ACTNM</name>
<evidence type="ECO:0000259" key="1">
    <source>
        <dbReference type="Pfam" id="PF18974"/>
    </source>
</evidence>
<keyword evidence="3" id="KW-1185">Reference proteome</keyword>
<accession>A0A7W3QIV4</accession>
<reference evidence="2 3" key="1">
    <citation type="submission" date="2020-08" db="EMBL/GenBank/DDBJ databases">
        <title>Genomic Encyclopedia of Type Strains, Phase IV (KMG-IV): sequencing the most valuable type-strain genomes for metagenomic binning, comparative biology and taxonomic classification.</title>
        <authorList>
            <person name="Goeker M."/>
        </authorList>
    </citation>
    <scope>NUCLEOTIDE SEQUENCE [LARGE SCALE GENOMIC DNA]</scope>
    <source>
        <strain evidence="2 3">DSM 44197</strain>
    </source>
</reference>
<dbReference type="Proteomes" id="UP000572680">
    <property type="component" value="Unassembled WGS sequence"/>
</dbReference>
<sequence length="230" mass="25756">MVSARVWLDVPYSQKDAAKAAGARWDPAARRWYAPRAGMAGLEPWLPLPEVPGLLPGEDRSFGSGLFVDLVPASCWFTNVRSCVDERDWERLRRMITGRAGRRCEICGRGEDRATRRRLEAHERWAYDPAARVQALRRLVCVCSDCHLATHLGFAEVSGRGGEAFAHLCELTGLSEADARLHVEAAFELWSRRSAVVWELDLSMLTDAGVRLRPPPDAGERAREARRHLG</sequence>
<dbReference type="RefSeq" id="WP_182841251.1">
    <property type="nucleotide sequence ID" value="NZ_BAAALP010000015.1"/>
</dbReference>
<dbReference type="AlphaFoldDB" id="A0A7W3QIV4"/>
<organism evidence="2 3">
    <name type="scientific">Actinomadura namibiensis</name>
    <dbReference type="NCBI Taxonomy" id="182080"/>
    <lineage>
        <taxon>Bacteria</taxon>
        <taxon>Bacillati</taxon>
        <taxon>Actinomycetota</taxon>
        <taxon>Actinomycetes</taxon>
        <taxon>Streptosporangiales</taxon>
        <taxon>Thermomonosporaceae</taxon>
        <taxon>Actinomadura</taxon>
    </lineage>
</organism>
<proteinExistence type="predicted"/>